<dbReference type="SUPFAM" id="SSF48452">
    <property type="entry name" value="TPR-like"/>
    <property type="match status" value="1"/>
</dbReference>
<evidence type="ECO:0000313" key="4">
    <source>
        <dbReference type="Proteomes" id="UP001229421"/>
    </source>
</evidence>
<keyword evidence="4" id="KW-1185">Reference proteome</keyword>
<evidence type="ECO:0000256" key="2">
    <source>
        <dbReference type="PROSITE-ProRule" id="PRU00708"/>
    </source>
</evidence>
<dbReference type="PROSITE" id="PS51375">
    <property type="entry name" value="PPR"/>
    <property type="match status" value="7"/>
</dbReference>
<feature type="repeat" description="PPR" evidence="2">
    <location>
        <begin position="224"/>
        <end position="254"/>
    </location>
</feature>
<dbReference type="AlphaFoldDB" id="A0AAD8NZU9"/>
<dbReference type="InterPro" id="IPR011990">
    <property type="entry name" value="TPR-like_helical_dom_sf"/>
</dbReference>
<feature type="repeat" description="PPR" evidence="2">
    <location>
        <begin position="189"/>
        <end position="223"/>
    </location>
</feature>
<accession>A0AAD8NZU9</accession>
<dbReference type="Pfam" id="PF12854">
    <property type="entry name" value="PPR_1"/>
    <property type="match status" value="1"/>
</dbReference>
<organism evidence="3 4">
    <name type="scientific">Tagetes erecta</name>
    <name type="common">African marigold</name>
    <dbReference type="NCBI Taxonomy" id="13708"/>
    <lineage>
        <taxon>Eukaryota</taxon>
        <taxon>Viridiplantae</taxon>
        <taxon>Streptophyta</taxon>
        <taxon>Embryophyta</taxon>
        <taxon>Tracheophyta</taxon>
        <taxon>Spermatophyta</taxon>
        <taxon>Magnoliopsida</taxon>
        <taxon>eudicotyledons</taxon>
        <taxon>Gunneridae</taxon>
        <taxon>Pentapetalae</taxon>
        <taxon>asterids</taxon>
        <taxon>campanulids</taxon>
        <taxon>Asterales</taxon>
        <taxon>Asteraceae</taxon>
        <taxon>Asteroideae</taxon>
        <taxon>Heliantheae alliance</taxon>
        <taxon>Tageteae</taxon>
        <taxon>Tagetes</taxon>
    </lineage>
</organism>
<evidence type="ECO:0000256" key="1">
    <source>
        <dbReference type="ARBA" id="ARBA00022737"/>
    </source>
</evidence>
<evidence type="ECO:0008006" key="5">
    <source>
        <dbReference type="Google" id="ProtNLM"/>
    </source>
</evidence>
<feature type="repeat" description="PPR" evidence="2">
    <location>
        <begin position="419"/>
        <end position="453"/>
    </location>
</feature>
<dbReference type="NCBIfam" id="TIGR00756">
    <property type="entry name" value="PPR"/>
    <property type="match status" value="6"/>
</dbReference>
<feature type="repeat" description="PPR" evidence="2">
    <location>
        <begin position="153"/>
        <end position="187"/>
    </location>
</feature>
<dbReference type="PANTHER" id="PTHR47942">
    <property type="entry name" value="TETRATRICOPEPTIDE REPEAT (TPR)-LIKE SUPERFAMILY PROTEIN-RELATED"/>
    <property type="match status" value="1"/>
</dbReference>
<gene>
    <name evidence="3" type="ORF">QVD17_16900</name>
</gene>
<dbReference type="PANTHER" id="PTHR47942:SF16">
    <property type="entry name" value="PENTATRICOPEPTIDE REPEAT DOMAIN CONTAINING PROTEIN-RELATED"/>
    <property type="match status" value="1"/>
</dbReference>
<feature type="repeat" description="PPR" evidence="2">
    <location>
        <begin position="309"/>
        <end position="343"/>
    </location>
</feature>
<dbReference type="Pfam" id="PF01535">
    <property type="entry name" value="PPR"/>
    <property type="match status" value="2"/>
</dbReference>
<dbReference type="Pfam" id="PF13041">
    <property type="entry name" value="PPR_2"/>
    <property type="match status" value="3"/>
</dbReference>
<proteinExistence type="predicted"/>
<reference evidence="3" key="1">
    <citation type="journal article" date="2023" name="bioRxiv">
        <title>Improved chromosome-level genome assembly for marigold (Tagetes erecta).</title>
        <authorList>
            <person name="Jiang F."/>
            <person name="Yuan L."/>
            <person name="Wang S."/>
            <person name="Wang H."/>
            <person name="Xu D."/>
            <person name="Wang A."/>
            <person name="Fan W."/>
        </authorList>
    </citation>
    <scope>NUCLEOTIDE SEQUENCE</scope>
    <source>
        <strain evidence="3">WSJ</strain>
        <tissue evidence="3">Leaf</tissue>
    </source>
</reference>
<evidence type="ECO:0000313" key="3">
    <source>
        <dbReference type="EMBL" id="KAK1428073.1"/>
    </source>
</evidence>
<name>A0AAD8NZU9_TARER</name>
<feature type="repeat" description="PPR" evidence="2">
    <location>
        <begin position="344"/>
        <end position="378"/>
    </location>
</feature>
<protein>
    <recommendedName>
        <fullName evidence="5">Pentatricopeptide repeat-containing protein</fullName>
    </recommendedName>
</protein>
<dbReference type="Gene3D" id="1.25.40.10">
    <property type="entry name" value="Tetratricopeptide repeat domain"/>
    <property type="match status" value="3"/>
</dbReference>
<dbReference type="InterPro" id="IPR002885">
    <property type="entry name" value="PPR_rpt"/>
</dbReference>
<keyword evidence="1" id="KW-0677">Repeat</keyword>
<comment type="caution">
    <text evidence="3">The sequence shown here is derived from an EMBL/GenBank/DDBJ whole genome shotgun (WGS) entry which is preliminary data.</text>
</comment>
<feature type="repeat" description="PPR" evidence="2">
    <location>
        <begin position="274"/>
        <end position="308"/>
    </location>
</feature>
<sequence length="530" mass="60398">MHGKSFVIPILALHTPANNELRSKDRFKPLHSIDMNYPSSITPSSSPLHLPFPFQFPLFFTPSKSTKHIFSATSNQTQYPKPNTHPTNKPLIPLQQHNPTTKIAQTLAEKIKYGKFETLTDFNHMFLTMVSADEIDLAYKFYSNLPNYNLSPNILTYSILVNCHCKRNKPMEAKHVLQHMISNGFGSPNVKTFTQVINSFCKKGNLTQAFQVFEMMGQVQCDPSINTYNCLLKGLCYVGRVEEANELLSRIKKSWKENAKDASFKKNQEMLKPDVYSFTAVMDGFCKVGRSDEALELLNEAIEMGLVPSIVSYNTIFNGYFKEGRPLEGFGLLEKMKERELNPDCVSYSTLLHGLLQWGEIRAGIRVHNEMVSLGFEVDERMMNTLLRGVCRKSRKEKDLLKDAYRLFDEMCKRGCDVDPCAFELMIEAFCNGNEMDKGFGKLCEMMSLGLCPRTFTLDVVVKGLCVEGKIEEAMWILVLVCRGRSEMFERVTFDVLINEMNRRDMVVNASCVYCVALKNGVTPLRNPRR</sequence>
<dbReference type="EMBL" id="JAUHHV010000004">
    <property type="protein sequence ID" value="KAK1428073.1"/>
    <property type="molecule type" value="Genomic_DNA"/>
</dbReference>
<dbReference type="Proteomes" id="UP001229421">
    <property type="component" value="Unassembled WGS sequence"/>
</dbReference>
<dbReference type="InterPro" id="IPR051222">
    <property type="entry name" value="PPR/CCM1_RNA-binding"/>
</dbReference>